<accession>A0ABS2P5Y4</accession>
<gene>
    <name evidence="1" type="ORF">JOC95_004209</name>
</gene>
<protein>
    <recommendedName>
        <fullName evidence="3">Peptide ABC transporter permease</fullName>
    </recommendedName>
</protein>
<comment type="caution">
    <text evidence="1">The sequence shown here is derived from an EMBL/GenBank/DDBJ whole genome shotgun (WGS) entry which is preliminary data.</text>
</comment>
<name>A0ABS2P5Y4_9BACI</name>
<proteinExistence type="predicted"/>
<organism evidence="1 2">
    <name type="scientific">Sutcliffiella tianshenii</name>
    <dbReference type="NCBI Taxonomy" id="1463404"/>
    <lineage>
        <taxon>Bacteria</taxon>
        <taxon>Bacillati</taxon>
        <taxon>Bacillota</taxon>
        <taxon>Bacilli</taxon>
        <taxon>Bacillales</taxon>
        <taxon>Bacillaceae</taxon>
        <taxon>Sutcliffiella</taxon>
    </lineage>
</organism>
<evidence type="ECO:0000313" key="2">
    <source>
        <dbReference type="Proteomes" id="UP000737402"/>
    </source>
</evidence>
<dbReference type="InterPro" id="IPR020115">
    <property type="entry name" value="Fin"/>
</dbReference>
<dbReference type="RefSeq" id="WP_204419917.1">
    <property type="nucleotide sequence ID" value="NZ_JAFBED010000017.1"/>
</dbReference>
<keyword evidence="2" id="KW-1185">Reference proteome</keyword>
<dbReference type="EMBL" id="JAFBED010000017">
    <property type="protein sequence ID" value="MBM7622294.1"/>
    <property type="molecule type" value="Genomic_DNA"/>
</dbReference>
<sequence>MAIHYNCRHCGHRVGSIENKSVYTEQLGFHQLTDSERQEMIAYQQNGDIHVKTICEDCQEALERNPSWHETESFIQ</sequence>
<dbReference type="Pfam" id="PF10955">
    <property type="entry name" value="Fin"/>
    <property type="match status" value="1"/>
</dbReference>
<evidence type="ECO:0008006" key="3">
    <source>
        <dbReference type="Google" id="ProtNLM"/>
    </source>
</evidence>
<evidence type="ECO:0000313" key="1">
    <source>
        <dbReference type="EMBL" id="MBM7622294.1"/>
    </source>
</evidence>
<reference evidence="1 2" key="1">
    <citation type="submission" date="2021-01" db="EMBL/GenBank/DDBJ databases">
        <title>Genomic Encyclopedia of Type Strains, Phase IV (KMG-IV): sequencing the most valuable type-strain genomes for metagenomic binning, comparative biology and taxonomic classification.</title>
        <authorList>
            <person name="Goeker M."/>
        </authorList>
    </citation>
    <scope>NUCLEOTIDE SEQUENCE [LARGE SCALE GENOMIC DNA]</scope>
    <source>
        <strain evidence="1 2">DSM 25879</strain>
    </source>
</reference>
<dbReference type="Proteomes" id="UP000737402">
    <property type="component" value="Unassembled WGS sequence"/>
</dbReference>